<dbReference type="PROSITE" id="PS50943">
    <property type="entry name" value="HTH_CROC1"/>
    <property type="match status" value="1"/>
</dbReference>
<dbReference type="Gene3D" id="1.10.260.40">
    <property type="entry name" value="lambda repressor-like DNA-binding domains"/>
    <property type="match status" value="1"/>
</dbReference>
<dbReference type="InterPro" id="IPR001387">
    <property type="entry name" value="Cro/C1-type_HTH"/>
</dbReference>
<dbReference type="AlphaFoldDB" id="A0A828YY87"/>
<gene>
    <name evidence="2" type="ORF">LEP1GSC036_2304</name>
</gene>
<name>A0A828YY87_9LEPT</name>
<dbReference type="EMBL" id="AFLV02000076">
    <property type="protein sequence ID" value="EKR62716.1"/>
    <property type="molecule type" value="Genomic_DNA"/>
</dbReference>
<dbReference type="InterPro" id="IPR010982">
    <property type="entry name" value="Lambda_DNA-bd_dom_sf"/>
</dbReference>
<dbReference type="GO" id="GO:0003677">
    <property type="term" value="F:DNA binding"/>
    <property type="evidence" value="ECO:0007669"/>
    <property type="project" value="UniProtKB-KW"/>
</dbReference>
<evidence type="ECO:0000313" key="2">
    <source>
        <dbReference type="EMBL" id="EKR62716.1"/>
    </source>
</evidence>
<dbReference type="RefSeq" id="WP_004500556.1">
    <property type="nucleotide sequence ID" value="NZ_AFLV02000076.1"/>
</dbReference>
<evidence type="ECO:0000259" key="1">
    <source>
        <dbReference type="PROSITE" id="PS50943"/>
    </source>
</evidence>
<comment type="caution">
    <text evidence="2">The sequence shown here is derived from an EMBL/GenBank/DDBJ whole genome shotgun (WGS) entry which is preliminary data.</text>
</comment>
<evidence type="ECO:0000313" key="3">
    <source>
        <dbReference type="Proteomes" id="UP000001338"/>
    </source>
</evidence>
<protein>
    <submittedName>
        <fullName evidence="2">DNA-binding helix-turn-helix protein</fullName>
    </submittedName>
</protein>
<dbReference type="CDD" id="cd00093">
    <property type="entry name" value="HTH_XRE"/>
    <property type="match status" value="1"/>
</dbReference>
<accession>A0A828YY87</accession>
<dbReference type="SUPFAM" id="SSF47413">
    <property type="entry name" value="lambda repressor-like DNA-binding domains"/>
    <property type="match status" value="1"/>
</dbReference>
<reference evidence="2 3" key="1">
    <citation type="submission" date="2012-10" db="EMBL/GenBank/DDBJ databases">
        <authorList>
            <person name="Harkins D.M."/>
            <person name="Durkin A.S."/>
            <person name="Brinkac L.M."/>
            <person name="Haft D.H."/>
            <person name="Selengut J.D."/>
            <person name="Sanka R."/>
            <person name="DePew J."/>
            <person name="Purushe J."/>
            <person name="Whelen A.C."/>
            <person name="Vinetz J.M."/>
            <person name="Sutton G.G."/>
            <person name="Nierman W.C."/>
            <person name="Fouts D.E."/>
        </authorList>
    </citation>
    <scope>NUCLEOTIDE SEQUENCE [LARGE SCALE GENOMIC DNA]</scope>
    <source>
        <strain evidence="2 3">2006001853</strain>
    </source>
</reference>
<dbReference type="Pfam" id="PF01381">
    <property type="entry name" value="HTH_3"/>
    <property type="match status" value="1"/>
</dbReference>
<sequence>MNTDKDKITRLKMVLEYLKETKGLNQGQVASTIGVTSGAITKMLKNERAITKKTMLLFEHVHDISSEWFMSSHGDMILKKKGANRSTDLNQELFQKILKRKGMTKLVESLLDLSESQLSAVKNIVDNFKN</sequence>
<feature type="domain" description="HTH cro/C1-type" evidence="1">
    <location>
        <begin position="15"/>
        <end position="69"/>
    </location>
</feature>
<dbReference type="SMART" id="SM00530">
    <property type="entry name" value="HTH_XRE"/>
    <property type="match status" value="1"/>
</dbReference>
<dbReference type="Proteomes" id="UP000001338">
    <property type="component" value="Unassembled WGS sequence"/>
</dbReference>
<keyword evidence="2" id="KW-0238">DNA-binding</keyword>
<proteinExistence type="predicted"/>
<organism evidence="2 3">
    <name type="scientific">Leptospira weilii str. 2006001853</name>
    <dbReference type="NCBI Taxonomy" id="1001589"/>
    <lineage>
        <taxon>Bacteria</taxon>
        <taxon>Pseudomonadati</taxon>
        <taxon>Spirochaetota</taxon>
        <taxon>Spirochaetia</taxon>
        <taxon>Leptospirales</taxon>
        <taxon>Leptospiraceae</taxon>
        <taxon>Leptospira</taxon>
    </lineage>
</organism>